<reference evidence="5 6" key="2">
    <citation type="submission" date="2019-01" db="EMBL/GenBank/DDBJ databases">
        <title>Tautonia sociabilis, a novel thermotolerant planctomycete of Isosphaeraceae family, isolated from a 4000 m deep subterranean habitat.</title>
        <authorList>
            <person name="Kovaleva O.L."/>
            <person name="Elcheninov A.G."/>
            <person name="Van Heerden E."/>
            <person name="Toshchakov S.V."/>
            <person name="Novikov A."/>
            <person name="Bonch-Osmolovskaya E.A."/>
            <person name="Kublanov I.V."/>
        </authorList>
    </citation>
    <scope>NUCLEOTIDE SEQUENCE [LARGE SCALE GENOMIC DNA]</scope>
    <source>
        <strain evidence="5 6">GM2012</strain>
    </source>
</reference>
<evidence type="ECO:0000259" key="3">
    <source>
        <dbReference type="Pfam" id="PF01408"/>
    </source>
</evidence>
<sequence length="365" mass="38836">MAETIRWGILGAGSMAEAFARGLKFVPDASVSAIASRNPDRAREAAARLGIPGAVAGFDELVASSNVDIVYIATPSHLHREHMLLALGAGKPVLCEKPFALDADQAREVADRARARKVFCMEAMWTRFLPATRRLVDILDTGQIGEPRLLSAQIGYPYVFEEGSRLWDPQAGGGALLDLGVYLVSFALTLLGPVEEVAGLAIARGQGGVDENVAVSLLHARGRLSSLAVSLSGATANEAVIAGSLGRLRVHEPVFRPERLSIRPASPIRPGAGGGGGRLAGLKGIPMVRSLARRVEPIVGLVGRKTRSELLPIAGNGYQYQAIEAMRCLRSGEAESPLLPLDHSIAVLDILDRIRRSWRLRSSGA</sequence>
<evidence type="ECO:0000313" key="6">
    <source>
        <dbReference type="Proteomes" id="UP000280296"/>
    </source>
</evidence>
<dbReference type="SUPFAM" id="SSF55347">
    <property type="entry name" value="Glyceraldehyde-3-phosphate dehydrogenase-like, C-terminal domain"/>
    <property type="match status" value="1"/>
</dbReference>
<dbReference type="SUPFAM" id="SSF51735">
    <property type="entry name" value="NAD(P)-binding Rossmann-fold domains"/>
    <property type="match status" value="1"/>
</dbReference>
<comment type="caution">
    <text evidence="5">The sequence shown here is derived from an EMBL/GenBank/DDBJ whole genome shotgun (WGS) entry which is preliminary data.</text>
</comment>
<dbReference type="Pfam" id="PF22725">
    <property type="entry name" value="GFO_IDH_MocA_C3"/>
    <property type="match status" value="1"/>
</dbReference>
<dbReference type="GO" id="GO:0016491">
    <property type="term" value="F:oxidoreductase activity"/>
    <property type="evidence" value="ECO:0007669"/>
    <property type="project" value="UniProtKB-KW"/>
</dbReference>
<dbReference type="PANTHER" id="PTHR22604:SF105">
    <property type="entry name" value="TRANS-1,2-DIHYDROBENZENE-1,2-DIOL DEHYDROGENASE"/>
    <property type="match status" value="1"/>
</dbReference>
<evidence type="ECO:0000259" key="4">
    <source>
        <dbReference type="Pfam" id="PF22725"/>
    </source>
</evidence>
<dbReference type="InterPro" id="IPR000683">
    <property type="entry name" value="Gfo/Idh/MocA-like_OxRdtase_N"/>
</dbReference>
<keyword evidence="6" id="KW-1185">Reference proteome</keyword>
<dbReference type="PANTHER" id="PTHR22604">
    <property type="entry name" value="OXIDOREDUCTASES"/>
    <property type="match status" value="1"/>
</dbReference>
<dbReference type="InterPro" id="IPR050984">
    <property type="entry name" value="Gfo/Idh/MocA_domain"/>
</dbReference>
<dbReference type="Proteomes" id="UP000280296">
    <property type="component" value="Unassembled WGS sequence"/>
</dbReference>
<protein>
    <submittedName>
        <fullName evidence="5">Gfo/Idh/MocA family oxidoreductase</fullName>
    </submittedName>
</protein>
<evidence type="ECO:0000256" key="2">
    <source>
        <dbReference type="ARBA" id="ARBA00023002"/>
    </source>
</evidence>
<dbReference type="InterPro" id="IPR036291">
    <property type="entry name" value="NAD(P)-bd_dom_sf"/>
</dbReference>
<proteinExistence type="inferred from homology"/>
<comment type="similarity">
    <text evidence="1">Belongs to the Gfo/Idh/MocA family.</text>
</comment>
<evidence type="ECO:0000313" key="5">
    <source>
        <dbReference type="EMBL" id="RUL88928.1"/>
    </source>
</evidence>
<dbReference type="EMBL" id="RYZH01000006">
    <property type="protein sequence ID" value="RUL88928.1"/>
    <property type="molecule type" value="Genomic_DNA"/>
</dbReference>
<dbReference type="Gene3D" id="3.40.50.720">
    <property type="entry name" value="NAD(P)-binding Rossmann-like Domain"/>
    <property type="match status" value="1"/>
</dbReference>
<gene>
    <name evidence="5" type="ORF">TsocGM_04850</name>
</gene>
<dbReference type="OrthoDB" id="9783105at2"/>
<organism evidence="5 6">
    <name type="scientific">Tautonia sociabilis</name>
    <dbReference type="NCBI Taxonomy" id="2080755"/>
    <lineage>
        <taxon>Bacteria</taxon>
        <taxon>Pseudomonadati</taxon>
        <taxon>Planctomycetota</taxon>
        <taxon>Planctomycetia</taxon>
        <taxon>Isosphaerales</taxon>
        <taxon>Isosphaeraceae</taxon>
        <taxon>Tautonia</taxon>
    </lineage>
</organism>
<dbReference type="Gene3D" id="3.30.360.10">
    <property type="entry name" value="Dihydrodipicolinate Reductase, domain 2"/>
    <property type="match status" value="1"/>
</dbReference>
<reference evidence="5 6" key="1">
    <citation type="submission" date="2018-12" db="EMBL/GenBank/DDBJ databases">
        <authorList>
            <person name="Toschakov S.V."/>
        </authorList>
    </citation>
    <scope>NUCLEOTIDE SEQUENCE [LARGE SCALE GENOMIC DNA]</scope>
    <source>
        <strain evidence="5 6">GM2012</strain>
    </source>
</reference>
<name>A0A432MPC9_9BACT</name>
<dbReference type="InterPro" id="IPR055170">
    <property type="entry name" value="GFO_IDH_MocA-like_dom"/>
</dbReference>
<evidence type="ECO:0000256" key="1">
    <source>
        <dbReference type="ARBA" id="ARBA00010928"/>
    </source>
</evidence>
<dbReference type="RefSeq" id="WP_126724179.1">
    <property type="nucleotide sequence ID" value="NZ_RYZH01000006.1"/>
</dbReference>
<accession>A0A432MPC9</accession>
<keyword evidence="2" id="KW-0560">Oxidoreductase</keyword>
<feature type="domain" description="Gfo/Idh/MocA-like oxidoreductase N-terminal" evidence="3">
    <location>
        <begin position="5"/>
        <end position="121"/>
    </location>
</feature>
<dbReference type="AlphaFoldDB" id="A0A432MPC9"/>
<dbReference type="GO" id="GO:0000166">
    <property type="term" value="F:nucleotide binding"/>
    <property type="evidence" value="ECO:0007669"/>
    <property type="project" value="InterPro"/>
</dbReference>
<feature type="domain" description="GFO/IDH/MocA-like oxidoreductase" evidence="4">
    <location>
        <begin position="133"/>
        <end position="249"/>
    </location>
</feature>
<dbReference type="Pfam" id="PF01408">
    <property type="entry name" value="GFO_IDH_MocA"/>
    <property type="match status" value="1"/>
</dbReference>